<reference evidence="6" key="1">
    <citation type="journal article" date="2021" name="PeerJ">
        <title>Extensive microbial diversity within the chicken gut microbiome revealed by metagenomics and culture.</title>
        <authorList>
            <person name="Gilroy R."/>
            <person name="Ravi A."/>
            <person name="Getino M."/>
            <person name="Pursley I."/>
            <person name="Horton D.L."/>
            <person name="Alikhan N.F."/>
            <person name="Baker D."/>
            <person name="Gharbi K."/>
            <person name="Hall N."/>
            <person name="Watson M."/>
            <person name="Adriaenssens E.M."/>
            <person name="Foster-Nyarko E."/>
            <person name="Jarju S."/>
            <person name="Secka A."/>
            <person name="Antonio M."/>
            <person name="Oren A."/>
            <person name="Chaudhuri R.R."/>
            <person name="La Ragione R."/>
            <person name="Hildebrand F."/>
            <person name="Pallen M.J."/>
        </authorList>
    </citation>
    <scope>NUCLEOTIDE SEQUENCE</scope>
    <source>
        <strain evidence="6">ChiGjej2B2-7701</strain>
    </source>
</reference>
<sequence>MMGGIQVLRLAYDTPVCVGHIDRESAAFTYDPDYLAKTDSVPLSLSLPLRAEPYDAPSIRPYFEGLLAEGAARQALAAELGLAVEDYLGLLVACGKDCIGDVLVLEAGDTCETNSTEAMGYAPVSPDELSAMFGSYSEAAEENAASRLSLAGTQNKVGLAHDPSASPGDGWLRPRGLAATTHILKTSYLRDIPEIEYLCMRAARICGIAVPDTFLIAGQNPVLVVSRFDRVVQSRGTALQVRRVHQEDMSQAFGIQSGSKYAELVGGSVASIARLIKRFSTQPARDLSQFACALLFNYAIGNCDAHLKNYSIELVRGADGRVRFRLAPMYDLVCTTRYPRFSRNLAMRIGGAQTIDDVDTEQLEACARDLGVTTKAVRNWAEEIVGNVASGIESAGEGACGEVFESTPYVAEDLIEDMQPRLEVLRSFCSG</sequence>
<evidence type="ECO:0000313" key="7">
    <source>
        <dbReference type="Proteomes" id="UP000746751"/>
    </source>
</evidence>
<dbReference type="InterPro" id="IPR012893">
    <property type="entry name" value="HipA-like_C"/>
</dbReference>
<dbReference type="PANTHER" id="PTHR37419:SF1">
    <property type="entry name" value="SERINE_THREONINE-PROTEIN KINASE TOXIN HIPA"/>
    <property type="match status" value="1"/>
</dbReference>
<comment type="similarity">
    <text evidence="1">Belongs to the HipA Ser/Thr kinase family.</text>
</comment>
<evidence type="ECO:0000259" key="4">
    <source>
        <dbReference type="Pfam" id="PF07804"/>
    </source>
</evidence>
<accession>A0A921IQR8</accession>
<dbReference type="AlphaFoldDB" id="A0A921IQR8"/>
<proteinExistence type="inferred from homology"/>
<evidence type="ECO:0000256" key="3">
    <source>
        <dbReference type="ARBA" id="ARBA00022777"/>
    </source>
</evidence>
<keyword evidence="2" id="KW-0808">Transferase</keyword>
<protein>
    <submittedName>
        <fullName evidence="6">Type II toxin-antitoxin system HipA family toxin</fullName>
    </submittedName>
</protein>
<evidence type="ECO:0000256" key="1">
    <source>
        <dbReference type="ARBA" id="ARBA00010164"/>
    </source>
</evidence>
<reference evidence="6" key="2">
    <citation type="submission" date="2021-09" db="EMBL/GenBank/DDBJ databases">
        <authorList>
            <person name="Gilroy R."/>
        </authorList>
    </citation>
    <scope>NUCLEOTIDE SEQUENCE</scope>
    <source>
        <strain evidence="6">ChiGjej2B2-7701</strain>
    </source>
</reference>
<dbReference type="GO" id="GO:0005829">
    <property type="term" value="C:cytosol"/>
    <property type="evidence" value="ECO:0007669"/>
    <property type="project" value="TreeGrafter"/>
</dbReference>
<dbReference type="InterPro" id="IPR052028">
    <property type="entry name" value="HipA_Ser/Thr_kinase"/>
</dbReference>
<evidence type="ECO:0000256" key="2">
    <source>
        <dbReference type="ARBA" id="ARBA00022679"/>
    </source>
</evidence>
<dbReference type="Pfam" id="PF13657">
    <property type="entry name" value="Couple_hipA"/>
    <property type="match status" value="1"/>
</dbReference>
<keyword evidence="3" id="KW-0418">Kinase</keyword>
<evidence type="ECO:0000313" key="6">
    <source>
        <dbReference type="EMBL" id="HJG30218.1"/>
    </source>
</evidence>
<dbReference type="Proteomes" id="UP000746751">
    <property type="component" value="Unassembled WGS sequence"/>
</dbReference>
<dbReference type="Gene3D" id="1.10.1070.20">
    <property type="match status" value="1"/>
</dbReference>
<dbReference type="Pfam" id="PF07804">
    <property type="entry name" value="HipA_C"/>
    <property type="match status" value="1"/>
</dbReference>
<feature type="domain" description="HipA N-terminal subdomain 1" evidence="5">
    <location>
        <begin position="17"/>
        <end position="103"/>
    </location>
</feature>
<dbReference type="EMBL" id="DYVF01000020">
    <property type="protein sequence ID" value="HJG30218.1"/>
    <property type="molecule type" value="Genomic_DNA"/>
</dbReference>
<name>A0A921IQR8_9ACTN</name>
<evidence type="ECO:0000259" key="5">
    <source>
        <dbReference type="Pfam" id="PF13657"/>
    </source>
</evidence>
<organism evidence="6 7">
    <name type="scientific">Collinsella ihumii</name>
    <dbReference type="NCBI Taxonomy" id="1720204"/>
    <lineage>
        <taxon>Bacteria</taxon>
        <taxon>Bacillati</taxon>
        <taxon>Actinomycetota</taxon>
        <taxon>Coriobacteriia</taxon>
        <taxon>Coriobacteriales</taxon>
        <taxon>Coriobacteriaceae</taxon>
        <taxon>Collinsella</taxon>
    </lineage>
</organism>
<dbReference type="InterPro" id="IPR017508">
    <property type="entry name" value="HipA_N1"/>
</dbReference>
<gene>
    <name evidence="6" type="ORF">K8U80_02350</name>
</gene>
<dbReference type="GO" id="GO:0004674">
    <property type="term" value="F:protein serine/threonine kinase activity"/>
    <property type="evidence" value="ECO:0007669"/>
    <property type="project" value="TreeGrafter"/>
</dbReference>
<comment type="caution">
    <text evidence="6">The sequence shown here is derived from an EMBL/GenBank/DDBJ whole genome shotgun (WGS) entry which is preliminary data.</text>
</comment>
<dbReference type="CDD" id="cd17793">
    <property type="entry name" value="HipA"/>
    <property type="match status" value="1"/>
</dbReference>
<dbReference type="NCBIfam" id="TIGR03071">
    <property type="entry name" value="couple_hipA"/>
    <property type="match status" value="1"/>
</dbReference>
<dbReference type="PANTHER" id="PTHR37419">
    <property type="entry name" value="SERINE/THREONINE-PROTEIN KINASE TOXIN HIPA"/>
    <property type="match status" value="1"/>
</dbReference>
<feature type="domain" description="HipA-like C-terminal" evidence="4">
    <location>
        <begin position="148"/>
        <end position="390"/>
    </location>
</feature>